<evidence type="ECO:0000313" key="3">
    <source>
        <dbReference type="EMBL" id="MDF8333538.1"/>
    </source>
</evidence>
<keyword evidence="2" id="KW-1133">Transmembrane helix</keyword>
<dbReference type="EMBL" id="JAROCY010000008">
    <property type="protein sequence ID" value="MDF8333538.1"/>
    <property type="molecule type" value="Genomic_DNA"/>
</dbReference>
<sequence>MAVRTSFSRSARSRRHHPYDTPFRTIQTPPHAPATDRTGAWIFAALSLAVMAAAGWAGLERLIG</sequence>
<evidence type="ECO:0000256" key="2">
    <source>
        <dbReference type="SAM" id="Phobius"/>
    </source>
</evidence>
<reference evidence="3 4" key="1">
    <citation type="submission" date="2023-03" db="EMBL/GenBank/DDBJ databases">
        <title>Novosphingobium cyanobacteriorum sp. nov., isolated from a eutrophic reservoir during the Microcystis bloom period.</title>
        <authorList>
            <person name="Kang M."/>
            <person name="Le V."/>
            <person name="Ko S.-R."/>
            <person name="Lee S.-A."/>
            <person name="Ahn C.-Y."/>
        </authorList>
    </citation>
    <scope>NUCLEOTIDE SEQUENCE [LARGE SCALE GENOMIC DNA]</scope>
    <source>
        <strain evidence="3 4">HBC54</strain>
    </source>
</reference>
<feature type="transmembrane region" description="Helical" evidence="2">
    <location>
        <begin position="40"/>
        <end position="59"/>
    </location>
</feature>
<dbReference type="Proteomes" id="UP001222770">
    <property type="component" value="Unassembled WGS sequence"/>
</dbReference>
<proteinExistence type="predicted"/>
<comment type="caution">
    <text evidence="3">The sequence shown here is derived from an EMBL/GenBank/DDBJ whole genome shotgun (WGS) entry which is preliminary data.</text>
</comment>
<evidence type="ECO:0000313" key="4">
    <source>
        <dbReference type="Proteomes" id="UP001222770"/>
    </source>
</evidence>
<evidence type="ECO:0000256" key="1">
    <source>
        <dbReference type="SAM" id="MobiDB-lite"/>
    </source>
</evidence>
<keyword evidence="4" id="KW-1185">Reference proteome</keyword>
<name>A0ABT6CHY4_9SPHN</name>
<keyword evidence="2" id="KW-0472">Membrane</keyword>
<dbReference type="RefSeq" id="WP_277277334.1">
    <property type="nucleotide sequence ID" value="NZ_JAROCY010000008.1"/>
</dbReference>
<feature type="compositionally biased region" description="Low complexity" evidence="1">
    <location>
        <begin position="1"/>
        <end position="10"/>
    </location>
</feature>
<protein>
    <submittedName>
        <fullName evidence="3">Uncharacterized protein</fullName>
    </submittedName>
</protein>
<feature type="region of interest" description="Disordered" evidence="1">
    <location>
        <begin position="1"/>
        <end position="31"/>
    </location>
</feature>
<accession>A0ABT6CHY4</accession>
<organism evidence="3 4">
    <name type="scientific">Novosphingobium cyanobacteriorum</name>
    <dbReference type="NCBI Taxonomy" id="3024215"/>
    <lineage>
        <taxon>Bacteria</taxon>
        <taxon>Pseudomonadati</taxon>
        <taxon>Pseudomonadota</taxon>
        <taxon>Alphaproteobacteria</taxon>
        <taxon>Sphingomonadales</taxon>
        <taxon>Sphingomonadaceae</taxon>
        <taxon>Novosphingobium</taxon>
    </lineage>
</organism>
<keyword evidence="2" id="KW-0812">Transmembrane</keyword>
<gene>
    <name evidence="3" type="ORF">POM99_10025</name>
</gene>